<feature type="non-terminal residue" evidence="3">
    <location>
        <position position="1"/>
    </location>
</feature>
<gene>
    <name evidence="3" type="ORF">PENTCL1PPCAC_23924</name>
</gene>
<evidence type="ECO:0000256" key="1">
    <source>
        <dbReference type="SAM" id="MobiDB-lite"/>
    </source>
</evidence>
<proteinExistence type="predicted"/>
<feature type="transmembrane region" description="Helical" evidence="2">
    <location>
        <begin position="6"/>
        <end position="27"/>
    </location>
</feature>
<protein>
    <recommendedName>
        <fullName evidence="5">Secreted protein</fullName>
    </recommendedName>
</protein>
<keyword evidence="2" id="KW-0812">Transmembrane</keyword>
<evidence type="ECO:0000313" key="4">
    <source>
        <dbReference type="Proteomes" id="UP001432027"/>
    </source>
</evidence>
<keyword evidence="4" id="KW-1185">Reference proteome</keyword>
<keyword evidence="2" id="KW-0472">Membrane</keyword>
<keyword evidence="2" id="KW-1133">Transmembrane helix</keyword>
<reference evidence="3" key="1">
    <citation type="submission" date="2023-10" db="EMBL/GenBank/DDBJ databases">
        <title>Genome assembly of Pristionchus species.</title>
        <authorList>
            <person name="Yoshida K."/>
            <person name="Sommer R.J."/>
        </authorList>
    </citation>
    <scope>NUCLEOTIDE SEQUENCE</scope>
    <source>
        <strain evidence="3">RS0144</strain>
    </source>
</reference>
<evidence type="ECO:0000256" key="2">
    <source>
        <dbReference type="SAM" id="Phobius"/>
    </source>
</evidence>
<feature type="non-terminal residue" evidence="3">
    <location>
        <position position="93"/>
    </location>
</feature>
<feature type="region of interest" description="Disordered" evidence="1">
    <location>
        <begin position="69"/>
        <end position="93"/>
    </location>
</feature>
<evidence type="ECO:0008006" key="5">
    <source>
        <dbReference type="Google" id="ProtNLM"/>
    </source>
</evidence>
<evidence type="ECO:0000313" key="3">
    <source>
        <dbReference type="EMBL" id="GMT01750.1"/>
    </source>
</evidence>
<dbReference type="AlphaFoldDB" id="A0AAV5U5S6"/>
<name>A0AAV5U5S6_9BILA</name>
<comment type="caution">
    <text evidence="3">The sequence shown here is derived from an EMBL/GenBank/DDBJ whole genome shotgun (WGS) entry which is preliminary data.</text>
</comment>
<organism evidence="3 4">
    <name type="scientific">Pristionchus entomophagus</name>
    <dbReference type="NCBI Taxonomy" id="358040"/>
    <lineage>
        <taxon>Eukaryota</taxon>
        <taxon>Metazoa</taxon>
        <taxon>Ecdysozoa</taxon>
        <taxon>Nematoda</taxon>
        <taxon>Chromadorea</taxon>
        <taxon>Rhabditida</taxon>
        <taxon>Rhabditina</taxon>
        <taxon>Diplogasteromorpha</taxon>
        <taxon>Diplogasteroidea</taxon>
        <taxon>Neodiplogasteridae</taxon>
        <taxon>Pristionchus</taxon>
    </lineage>
</organism>
<dbReference type="EMBL" id="BTSX01000005">
    <property type="protein sequence ID" value="GMT01750.1"/>
    <property type="molecule type" value="Genomic_DNA"/>
</dbReference>
<accession>A0AAV5U5S6</accession>
<sequence length="93" mass="10681">DILLLLLLVGVICLVMFFVFQLVRVIITDDFGFFEHLPGFLGLCRFGEAVDHTFFERFSDFKHRVEATCSSHSDDDFSTRSDDADPEHGDYKT</sequence>
<dbReference type="Proteomes" id="UP001432027">
    <property type="component" value="Unassembled WGS sequence"/>
</dbReference>